<accession>W9P617</accession>
<gene>
    <name evidence="2" type="ORF">FOVG_11776</name>
</gene>
<dbReference type="EMBL" id="JH650975">
    <property type="protein sequence ID" value="EXA37637.1"/>
    <property type="molecule type" value="Genomic_DNA"/>
</dbReference>
<reference evidence="2" key="1">
    <citation type="submission" date="2011-10" db="EMBL/GenBank/DDBJ databases">
        <title>The Genome Sequence of Fusarium oxysporum HDV247.</title>
        <authorList>
            <consortium name="The Broad Institute Genome Sequencing Platform"/>
            <person name="Ma L.-J."/>
            <person name="Gale L.R."/>
            <person name="Schwartz D.C."/>
            <person name="Zhou S."/>
            <person name="Corby-Kistler H."/>
            <person name="Young S.K."/>
            <person name="Zeng Q."/>
            <person name="Gargeya S."/>
            <person name="Fitzgerald M."/>
            <person name="Haas B."/>
            <person name="Abouelleil A."/>
            <person name="Alvarado L."/>
            <person name="Arachchi H.M."/>
            <person name="Berlin A."/>
            <person name="Brown A."/>
            <person name="Chapman S.B."/>
            <person name="Chen Z."/>
            <person name="Dunbar C."/>
            <person name="Freedman E."/>
            <person name="Gearin G."/>
            <person name="Goldberg J."/>
            <person name="Griggs A."/>
            <person name="Gujja S."/>
            <person name="Heiman D."/>
            <person name="Howarth C."/>
            <person name="Larson L."/>
            <person name="Lui A."/>
            <person name="MacDonald P.J.P."/>
            <person name="Montmayeur A."/>
            <person name="Murphy C."/>
            <person name="Neiman D."/>
            <person name="Pearson M."/>
            <person name="Priest M."/>
            <person name="Roberts A."/>
            <person name="Saif S."/>
            <person name="Shea T."/>
            <person name="Shenoy N."/>
            <person name="Sisk P."/>
            <person name="Stolte C."/>
            <person name="Sykes S."/>
            <person name="Wortman J."/>
            <person name="Nusbaum C."/>
            <person name="Birren B."/>
        </authorList>
    </citation>
    <scope>NUCLEOTIDE SEQUENCE [LARGE SCALE GENOMIC DNA]</scope>
    <source>
        <strain evidence="2">HDV247</strain>
    </source>
</reference>
<reference evidence="2" key="2">
    <citation type="submission" date="2012-05" db="EMBL/GenBank/DDBJ databases">
        <title>Annotation of the Genome Sequence of Fusarium oxysporum HDV247.</title>
        <authorList>
            <consortium name="The Broad Institute Genomics Platform"/>
            <person name="Ma L.-J."/>
            <person name="Corby-Kistler H."/>
            <person name="Broz K."/>
            <person name="Gale L.R."/>
            <person name="Jonkers W."/>
            <person name="O'Donnell K."/>
            <person name="Ploetz R."/>
            <person name="Steinberg C."/>
            <person name="Schwartz D.C."/>
            <person name="VanEtten H."/>
            <person name="Zhou S."/>
            <person name="Young S.K."/>
            <person name="Zeng Q."/>
            <person name="Gargeya S."/>
            <person name="Fitzgerald M."/>
            <person name="Abouelleil A."/>
            <person name="Alvarado L."/>
            <person name="Chapman S.B."/>
            <person name="Gainer-Dewar J."/>
            <person name="Goldberg J."/>
            <person name="Griggs A."/>
            <person name="Gujja S."/>
            <person name="Hansen M."/>
            <person name="Howarth C."/>
            <person name="Imamovic A."/>
            <person name="Ireland A."/>
            <person name="Larimer J."/>
            <person name="McCowan C."/>
            <person name="Murphy C."/>
            <person name="Pearson M."/>
            <person name="Poon T.W."/>
            <person name="Priest M."/>
            <person name="Roberts A."/>
            <person name="Saif S."/>
            <person name="Shea T."/>
            <person name="Sykes S."/>
            <person name="Wortman J."/>
            <person name="Nusbaum C."/>
            <person name="Birren B."/>
        </authorList>
    </citation>
    <scope>NUCLEOTIDE SEQUENCE</scope>
    <source>
        <strain evidence="2">HDV247</strain>
    </source>
</reference>
<dbReference type="HOGENOM" id="CLU_2941793_0_0_1"/>
<evidence type="ECO:0000256" key="1">
    <source>
        <dbReference type="SAM" id="MobiDB-lite"/>
    </source>
</evidence>
<organism evidence="2">
    <name type="scientific">Fusarium oxysporum f. sp. pisi HDV247</name>
    <dbReference type="NCBI Taxonomy" id="1080344"/>
    <lineage>
        <taxon>Eukaryota</taxon>
        <taxon>Fungi</taxon>
        <taxon>Dikarya</taxon>
        <taxon>Ascomycota</taxon>
        <taxon>Pezizomycotina</taxon>
        <taxon>Sordariomycetes</taxon>
        <taxon>Hypocreomycetidae</taxon>
        <taxon>Hypocreales</taxon>
        <taxon>Nectriaceae</taxon>
        <taxon>Fusarium</taxon>
        <taxon>Fusarium oxysporum species complex</taxon>
    </lineage>
</organism>
<dbReference type="Proteomes" id="UP000030751">
    <property type="component" value="Unassembled WGS sequence"/>
</dbReference>
<proteinExistence type="predicted"/>
<dbReference type="AlphaFoldDB" id="W9P617"/>
<feature type="compositionally biased region" description="Basic and acidic residues" evidence="1">
    <location>
        <begin position="46"/>
        <end position="60"/>
    </location>
</feature>
<sequence length="60" mass="6627">MHTDRQTDVSVHVDELDEGRITKLFGMARYSQTHPAGGAEAAISRAEAEDSGREPARVFR</sequence>
<feature type="region of interest" description="Disordered" evidence="1">
    <location>
        <begin position="35"/>
        <end position="60"/>
    </location>
</feature>
<name>W9P617_FUSOX</name>
<evidence type="ECO:0000313" key="2">
    <source>
        <dbReference type="EMBL" id="EXA37637.1"/>
    </source>
</evidence>
<protein>
    <submittedName>
        <fullName evidence="2">Uncharacterized protein</fullName>
    </submittedName>
</protein>